<dbReference type="STRING" id="402596.SAMN04489844_2540"/>
<dbReference type="Proteomes" id="UP000198742">
    <property type="component" value="Unassembled WGS sequence"/>
</dbReference>
<dbReference type="Gene3D" id="1.20.1300.10">
    <property type="entry name" value="Fumarate reductase/succinate dehydrogenase, transmembrane subunit"/>
    <property type="match status" value="1"/>
</dbReference>
<evidence type="ECO:0000256" key="1">
    <source>
        <dbReference type="SAM" id="Phobius"/>
    </source>
</evidence>
<keyword evidence="3" id="KW-1185">Reference proteome</keyword>
<dbReference type="GO" id="GO:0016020">
    <property type="term" value="C:membrane"/>
    <property type="evidence" value="ECO:0007669"/>
    <property type="project" value="InterPro"/>
</dbReference>
<name>A0A1H4TK08_9ACTN</name>
<dbReference type="CDD" id="cd03498">
    <property type="entry name" value="SQR_TypeB_2_TM"/>
    <property type="match status" value="1"/>
</dbReference>
<dbReference type="SUPFAM" id="SSF81343">
    <property type="entry name" value="Fumarate reductase respiratory complex transmembrane subunits"/>
    <property type="match status" value="1"/>
</dbReference>
<protein>
    <submittedName>
        <fullName evidence="2">Succinate dehydrogenase subunit C</fullName>
    </submittedName>
</protein>
<feature type="transmembrane region" description="Helical" evidence="1">
    <location>
        <begin position="170"/>
        <end position="192"/>
    </location>
</feature>
<evidence type="ECO:0000313" key="3">
    <source>
        <dbReference type="Proteomes" id="UP000198742"/>
    </source>
</evidence>
<feature type="transmembrane region" description="Helical" evidence="1">
    <location>
        <begin position="125"/>
        <end position="143"/>
    </location>
</feature>
<proteinExistence type="predicted"/>
<gene>
    <name evidence="2" type="ORF">SAMN04489844_2540</name>
</gene>
<keyword evidence="1" id="KW-0812">Transmembrane</keyword>
<dbReference type="AlphaFoldDB" id="A0A1H4TK08"/>
<dbReference type="NCBIfam" id="TIGR02046">
    <property type="entry name" value="sdhC_b558_fam"/>
    <property type="match status" value="1"/>
</dbReference>
<evidence type="ECO:0000313" key="2">
    <source>
        <dbReference type="EMBL" id="SEC56785.1"/>
    </source>
</evidence>
<dbReference type="EMBL" id="FNRT01000002">
    <property type="protein sequence ID" value="SEC56785.1"/>
    <property type="molecule type" value="Genomic_DNA"/>
</dbReference>
<feature type="transmembrane region" description="Helical" evidence="1">
    <location>
        <begin position="80"/>
        <end position="104"/>
    </location>
</feature>
<reference evidence="3" key="1">
    <citation type="submission" date="2016-10" db="EMBL/GenBank/DDBJ databases">
        <authorList>
            <person name="Varghese N."/>
            <person name="Submissions S."/>
        </authorList>
    </citation>
    <scope>NUCLEOTIDE SEQUENCE [LARGE SCALE GENOMIC DNA]</scope>
    <source>
        <strain evidence="3">DSM 22017</strain>
    </source>
</reference>
<sequence>MPFVATQTNPPTLVKGARASRTTIALKMAMAVSGFIFLGFVLAHMYGNLKAFGGHDAFNEYAEHLREIGEPMLPHSGLLWILRVGLILSLVVHVYAAVALWRRAAHARTTKYVMKKETGATRASLLMRWGGLTIFLFLVWHLLNFTIGKVNVQGGATNDPYNLLVDTFDVWWLTLIYIVAMLALGAHLHHGIWSAAQTLGWTGTAAKRQRAKVFGFVVALIVSVGFSLVPLGVLAGIITK</sequence>
<feature type="transmembrane region" description="Helical" evidence="1">
    <location>
        <begin position="24"/>
        <end position="46"/>
    </location>
</feature>
<accession>A0A1H4TK08</accession>
<dbReference type="InterPro" id="IPR011138">
    <property type="entry name" value="Cytochrome_b-558"/>
</dbReference>
<organism evidence="2 3">
    <name type="scientific">Nocardioides exalbidus</name>
    <dbReference type="NCBI Taxonomy" id="402596"/>
    <lineage>
        <taxon>Bacteria</taxon>
        <taxon>Bacillati</taxon>
        <taxon>Actinomycetota</taxon>
        <taxon>Actinomycetes</taxon>
        <taxon>Propionibacteriales</taxon>
        <taxon>Nocardioidaceae</taxon>
        <taxon>Nocardioides</taxon>
    </lineage>
</organism>
<keyword evidence="1" id="KW-0472">Membrane</keyword>
<dbReference type="InterPro" id="IPR034804">
    <property type="entry name" value="SQR/QFR_C/D"/>
</dbReference>
<keyword evidence="1" id="KW-1133">Transmembrane helix</keyword>
<feature type="transmembrane region" description="Helical" evidence="1">
    <location>
        <begin position="213"/>
        <end position="238"/>
    </location>
</feature>